<accession>C4IZN4</accession>
<proteinExistence type="evidence at transcript level"/>
<dbReference type="RefSeq" id="NP_001309248.1">
    <property type="nucleotide sequence ID" value="NM_001322319.1"/>
</dbReference>
<dbReference type="GeneID" id="100384716"/>
<evidence type="ECO:0000313" key="1">
    <source>
        <dbReference type="EMBL" id="ACR34384.1"/>
    </source>
</evidence>
<dbReference type="OrthoDB" id="1930341at2759"/>
<dbReference type="KEGG" id="zma:100384716"/>
<name>C4IZN4_MAIZE</name>
<protein>
    <submittedName>
        <fullName evidence="1">Uncharacterized protein</fullName>
    </submittedName>
</protein>
<sequence length="102" mass="11632">MEVSVCSDGQNTSGGRETAGEFTDRVSLCYRKGAHYLSLFVLVYCSIHIRPDWLSAWPHPGSSRALTACMHMIGDLHRPSVVCMREYNLVIFHHFHLHTQRC</sequence>
<dbReference type="AlphaFoldDB" id="C4IZN4"/>
<reference evidence="1" key="1">
    <citation type="journal article" date="2009" name="PLoS Genet.">
        <title>Sequencing, mapping, and analysis of 27,455 maize full-length cDNAs.</title>
        <authorList>
            <person name="Soderlund C."/>
            <person name="Descour A."/>
            <person name="Kudrna D."/>
            <person name="Bomhoff M."/>
            <person name="Boyd L."/>
            <person name="Currie J."/>
            <person name="Angelova A."/>
            <person name="Collura K."/>
            <person name="Wissotski M."/>
            <person name="Ashley E."/>
            <person name="Morrow D."/>
            <person name="Fernandes J."/>
            <person name="Walbot V."/>
            <person name="Yu Y."/>
        </authorList>
    </citation>
    <scope>NUCLEOTIDE SEQUENCE</scope>
    <source>
        <strain evidence="1">B73</strain>
    </source>
</reference>
<organism evidence="1">
    <name type="scientific">Zea mays</name>
    <name type="common">Maize</name>
    <dbReference type="NCBI Taxonomy" id="4577"/>
    <lineage>
        <taxon>Eukaryota</taxon>
        <taxon>Viridiplantae</taxon>
        <taxon>Streptophyta</taxon>
        <taxon>Embryophyta</taxon>
        <taxon>Tracheophyta</taxon>
        <taxon>Spermatophyta</taxon>
        <taxon>Magnoliopsida</taxon>
        <taxon>Liliopsida</taxon>
        <taxon>Poales</taxon>
        <taxon>Poaceae</taxon>
        <taxon>PACMAD clade</taxon>
        <taxon>Panicoideae</taxon>
        <taxon>Andropogonodae</taxon>
        <taxon>Andropogoneae</taxon>
        <taxon>Tripsacinae</taxon>
        <taxon>Zea</taxon>
    </lineage>
</organism>
<dbReference type="EMBL" id="BT084031">
    <property type="protein sequence ID" value="ACR34384.1"/>
    <property type="molecule type" value="mRNA"/>
</dbReference>